<comment type="similarity">
    <text evidence="3">Belongs to the ribonuclease III family.</text>
</comment>
<dbReference type="CDD" id="cd10845">
    <property type="entry name" value="DSRM_RNAse_III_family"/>
    <property type="match status" value="1"/>
</dbReference>
<keyword evidence="7 15" id="KW-0507">mRNA processing</keyword>
<dbReference type="Gene3D" id="3.30.160.20">
    <property type="match status" value="1"/>
</dbReference>
<dbReference type="KEGG" id="ttp:E6P07_00795"/>
<feature type="binding site" evidence="15">
    <location>
        <position position="116"/>
    </location>
    <ligand>
        <name>Mg(2+)</name>
        <dbReference type="ChEBI" id="CHEBI:18420"/>
    </ligand>
</feature>
<dbReference type="SUPFAM" id="SSF69065">
    <property type="entry name" value="RNase III domain-like"/>
    <property type="match status" value="1"/>
</dbReference>
<keyword evidence="15" id="KW-0699">rRNA-binding</keyword>
<keyword evidence="19" id="KW-1185">Reference proteome</keyword>
<evidence type="ECO:0000256" key="13">
    <source>
        <dbReference type="ARBA" id="ARBA00022842"/>
    </source>
</evidence>
<protein>
    <recommendedName>
        <fullName evidence="15">Ribonuclease 3</fullName>
        <ecNumber evidence="15">3.1.26.3</ecNumber>
    </recommendedName>
    <alternativeName>
        <fullName evidence="15">Ribonuclease III</fullName>
        <shortName evidence="15">RNase III</shortName>
    </alternativeName>
</protein>
<comment type="function">
    <text evidence="15">Digests double-stranded RNA. Involved in the processing of primary rRNA transcript to yield the immediate precursors to the large and small rRNAs (23S and 16S). Processes some mRNAs, and tRNAs when they are encoded in the rRNA operon. Processes pre-crRNA and tracrRNA of type II CRISPR loci if present in the organism.</text>
</comment>
<dbReference type="AlphaFoldDB" id="A0A6I6E5D7"/>
<dbReference type="GO" id="GO:0042802">
    <property type="term" value="F:identical protein binding"/>
    <property type="evidence" value="ECO:0007669"/>
    <property type="project" value="UniProtKB-ARBA"/>
</dbReference>
<comment type="subunit">
    <text evidence="4 15">Homodimer.</text>
</comment>
<keyword evidence="9 15" id="KW-0540">Nuclease</keyword>
<dbReference type="SMART" id="SM00535">
    <property type="entry name" value="RIBOc"/>
    <property type="match status" value="1"/>
</dbReference>
<dbReference type="Gene3D" id="1.10.1520.10">
    <property type="entry name" value="Ribonuclease III domain"/>
    <property type="match status" value="1"/>
</dbReference>
<dbReference type="Pfam" id="PF14622">
    <property type="entry name" value="Ribonucleas_3_3"/>
    <property type="match status" value="1"/>
</dbReference>
<dbReference type="PROSITE" id="PS50137">
    <property type="entry name" value="DS_RBD"/>
    <property type="match status" value="1"/>
</dbReference>
<evidence type="ECO:0000256" key="2">
    <source>
        <dbReference type="ARBA" id="ARBA00004496"/>
    </source>
</evidence>
<dbReference type="EC" id="3.1.26.3" evidence="15"/>
<dbReference type="CDD" id="cd00593">
    <property type="entry name" value="RIBOc"/>
    <property type="match status" value="1"/>
</dbReference>
<evidence type="ECO:0000256" key="1">
    <source>
        <dbReference type="ARBA" id="ARBA00000109"/>
    </source>
</evidence>
<feature type="binding site" evidence="15">
    <location>
        <position position="40"/>
    </location>
    <ligand>
        <name>Mg(2+)</name>
        <dbReference type="ChEBI" id="CHEBI:18420"/>
    </ligand>
</feature>
<dbReference type="OrthoDB" id="9805026at2"/>
<evidence type="ECO:0000256" key="10">
    <source>
        <dbReference type="ARBA" id="ARBA00022723"/>
    </source>
</evidence>
<dbReference type="FunFam" id="1.10.1520.10:FF:000001">
    <property type="entry name" value="Ribonuclease 3"/>
    <property type="match status" value="1"/>
</dbReference>
<keyword evidence="6 15" id="KW-0698">rRNA processing</keyword>
<evidence type="ECO:0000256" key="4">
    <source>
        <dbReference type="ARBA" id="ARBA00011738"/>
    </source>
</evidence>
<evidence type="ECO:0000256" key="9">
    <source>
        <dbReference type="ARBA" id="ARBA00022722"/>
    </source>
</evidence>
<dbReference type="PANTHER" id="PTHR11207">
    <property type="entry name" value="RIBONUCLEASE III"/>
    <property type="match status" value="1"/>
</dbReference>
<dbReference type="InterPro" id="IPR011907">
    <property type="entry name" value="RNase_III"/>
</dbReference>
<dbReference type="FunFam" id="3.30.160.20:FF:000003">
    <property type="entry name" value="Ribonuclease 3"/>
    <property type="match status" value="1"/>
</dbReference>
<evidence type="ECO:0000259" key="17">
    <source>
        <dbReference type="PROSITE" id="PS50142"/>
    </source>
</evidence>
<keyword evidence="10 15" id="KW-0479">Metal-binding</keyword>
<dbReference type="GO" id="GO:0019843">
    <property type="term" value="F:rRNA binding"/>
    <property type="evidence" value="ECO:0007669"/>
    <property type="project" value="UniProtKB-KW"/>
</dbReference>
<evidence type="ECO:0000259" key="16">
    <source>
        <dbReference type="PROSITE" id="PS50137"/>
    </source>
</evidence>
<dbReference type="GO" id="GO:0008033">
    <property type="term" value="P:tRNA processing"/>
    <property type="evidence" value="ECO:0007669"/>
    <property type="project" value="UniProtKB-KW"/>
</dbReference>
<feature type="binding site" evidence="15">
    <location>
        <position position="113"/>
    </location>
    <ligand>
        <name>Mg(2+)</name>
        <dbReference type="ChEBI" id="CHEBI:18420"/>
    </ligand>
</feature>
<evidence type="ECO:0000313" key="18">
    <source>
        <dbReference type="EMBL" id="QGU31658.1"/>
    </source>
</evidence>
<dbReference type="GO" id="GO:0046872">
    <property type="term" value="F:metal ion binding"/>
    <property type="evidence" value="ECO:0007669"/>
    <property type="project" value="UniProtKB-KW"/>
</dbReference>
<keyword evidence="12 15" id="KW-0378">Hydrolase</keyword>
<dbReference type="InterPro" id="IPR014720">
    <property type="entry name" value="dsRBD_dom"/>
</dbReference>
<evidence type="ECO:0000256" key="5">
    <source>
        <dbReference type="ARBA" id="ARBA00022490"/>
    </source>
</evidence>
<dbReference type="GO" id="GO:0003725">
    <property type="term" value="F:double-stranded RNA binding"/>
    <property type="evidence" value="ECO:0007669"/>
    <property type="project" value="TreeGrafter"/>
</dbReference>
<comment type="cofactor">
    <cofactor evidence="15">
        <name>Mg(2+)</name>
        <dbReference type="ChEBI" id="CHEBI:18420"/>
    </cofactor>
</comment>
<name>A0A6I6E5D7_THETI</name>
<feature type="domain" description="DRBM" evidence="16">
    <location>
        <begin position="154"/>
        <end position="224"/>
    </location>
</feature>
<evidence type="ECO:0000256" key="8">
    <source>
        <dbReference type="ARBA" id="ARBA00022694"/>
    </source>
</evidence>
<keyword evidence="11 15" id="KW-0255">Endonuclease</keyword>
<proteinExistence type="inferred from homology"/>
<dbReference type="PROSITE" id="PS00517">
    <property type="entry name" value="RNASE_3_1"/>
    <property type="match status" value="1"/>
</dbReference>
<feature type="active site" evidence="15">
    <location>
        <position position="44"/>
    </location>
</feature>
<keyword evidence="5 15" id="KW-0963">Cytoplasm</keyword>
<keyword evidence="13 15" id="KW-0460">Magnesium</keyword>
<evidence type="ECO:0000256" key="14">
    <source>
        <dbReference type="ARBA" id="ARBA00022884"/>
    </source>
</evidence>
<dbReference type="GO" id="GO:0006397">
    <property type="term" value="P:mRNA processing"/>
    <property type="evidence" value="ECO:0007669"/>
    <property type="project" value="UniProtKB-UniRule"/>
</dbReference>
<keyword evidence="8 15" id="KW-0819">tRNA processing</keyword>
<organism evidence="18 19">
    <name type="scientific">Thermochromatium tepidum ATCC 43061</name>
    <dbReference type="NCBI Taxonomy" id="316276"/>
    <lineage>
        <taxon>Bacteria</taxon>
        <taxon>Pseudomonadati</taxon>
        <taxon>Pseudomonadota</taxon>
        <taxon>Gammaproteobacteria</taxon>
        <taxon>Chromatiales</taxon>
        <taxon>Chromatiaceae</taxon>
        <taxon>Thermochromatium</taxon>
    </lineage>
</organism>
<dbReference type="Pfam" id="PF00035">
    <property type="entry name" value="dsrm"/>
    <property type="match status" value="1"/>
</dbReference>
<dbReference type="SUPFAM" id="SSF54768">
    <property type="entry name" value="dsRNA-binding domain-like"/>
    <property type="match status" value="1"/>
</dbReference>
<dbReference type="Proteomes" id="UP000426424">
    <property type="component" value="Chromosome"/>
</dbReference>
<evidence type="ECO:0000256" key="11">
    <source>
        <dbReference type="ARBA" id="ARBA00022759"/>
    </source>
</evidence>
<dbReference type="GO" id="GO:0010468">
    <property type="term" value="P:regulation of gene expression"/>
    <property type="evidence" value="ECO:0007669"/>
    <property type="project" value="TreeGrafter"/>
</dbReference>
<dbReference type="EMBL" id="CP039268">
    <property type="protein sequence ID" value="QGU31658.1"/>
    <property type="molecule type" value="Genomic_DNA"/>
</dbReference>
<dbReference type="GO" id="GO:0005737">
    <property type="term" value="C:cytoplasm"/>
    <property type="evidence" value="ECO:0007669"/>
    <property type="project" value="UniProtKB-SubCell"/>
</dbReference>
<comment type="subcellular location">
    <subcellularLocation>
        <location evidence="2 15">Cytoplasm</location>
    </subcellularLocation>
</comment>
<reference evidence="18 19" key="1">
    <citation type="submission" date="2019-12" db="EMBL/GenBank/DDBJ databases">
        <title>The complete genome of the thermophilic, anoxygenic phototrophic gammaproteobacterium Thermochromatium tepidum.</title>
        <authorList>
            <person name="Sattley W.M."/>
            <person name="Swingley W.D."/>
            <person name="Burchell B.M."/>
            <person name="Gurbani S.A."/>
            <person name="Kujawa C.M."/>
            <person name="Nuccio D.A."/>
            <person name="Schladweiler J."/>
            <person name="Shaffer K.N."/>
            <person name="Stokes L.M."/>
            <person name="Touchman J.W."/>
            <person name="Blankenship R.E."/>
            <person name="Madigan M.T."/>
        </authorList>
    </citation>
    <scope>NUCLEOTIDE SEQUENCE [LARGE SCALE GENOMIC DNA]</scope>
    <source>
        <strain evidence="18 19">ATCC 43061</strain>
    </source>
</reference>
<evidence type="ECO:0000313" key="19">
    <source>
        <dbReference type="Proteomes" id="UP000426424"/>
    </source>
</evidence>
<feature type="active site" evidence="15">
    <location>
        <position position="116"/>
    </location>
</feature>
<evidence type="ECO:0000256" key="6">
    <source>
        <dbReference type="ARBA" id="ARBA00022552"/>
    </source>
</evidence>
<evidence type="ECO:0000256" key="3">
    <source>
        <dbReference type="ARBA" id="ARBA00010183"/>
    </source>
</evidence>
<dbReference type="GO" id="GO:0006364">
    <property type="term" value="P:rRNA processing"/>
    <property type="evidence" value="ECO:0007669"/>
    <property type="project" value="UniProtKB-UniRule"/>
</dbReference>
<sequence>MNADPHRFAKRLGHDFARPELLIQALTHRSAGSLNNERLEFLGDALIGLVIAEALCERFPKADEGTLSRMRASLVKRESLAALARELRLGDALRLGAGELRSGGQTRDSILADALEAVLGAVYLDAGFERARSVVLRLFADRLEQTDADRADKDPKTRLQEWLQSYKRPLPQYLVLSIDGDQHDQTFIVSCQLQDADMATCGIGTSRRRAEQAAAQSMLERIRHG</sequence>
<gene>
    <name evidence="15" type="primary">rnc</name>
    <name evidence="18" type="ORF">E6P07_00795</name>
</gene>
<dbReference type="InterPro" id="IPR036389">
    <property type="entry name" value="RNase_III_sf"/>
</dbReference>
<dbReference type="RefSeq" id="WP_153973857.1">
    <property type="nucleotide sequence ID" value="NZ_CP039268.1"/>
</dbReference>
<dbReference type="PROSITE" id="PS50142">
    <property type="entry name" value="RNASE_3_2"/>
    <property type="match status" value="1"/>
</dbReference>
<evidence type="ECO:0000256" key="15">
    <source>
        <dbReference type="HAMAP-Rule" id="MF_00104"/>
    </source>
</evidence>
<dbReference type="PANTHER" id="PTHR11207:SF0">
    <property type="entry name" value="RIBONUCLEASE 3"/>
    <property type="match status" value="1"/>
</dbReference>
<keyword evidence="14 15" id="KW-0694">RNA-binding</keyword>
<dbReference type="NCBIfam" id="TIGR02191">
    <property type="entry name" value="RNaseIII"/>
    <property type="match status" value="1"/>
</dbReference>
<accession>A0A6I6E5D7</accession>
<comment type="catalytic activity">
    <reaction evidence="1 15">
        <text>Endonucleolytic cleavage to 5'-phosphomonoester.</text>
        <dbReference type="EC" id="3.1.26.3"/>
    </reaction>
</comment>
<evidence type="ECO:0000256" key="7">
    <source>
        <dbReference type="ARBA" id="ARBA00022664"/>
    </source>
</evidence>
<dbReference type="SMART" id="SM00358">
    <property type="entry name" value="DSRM"/>
    <property type="match status" value="1"/>
</dbReference>
<dbReference type="GO" id="GO:0004525">
    <property type="term" value="F:ribonuclease III activity"/>
    <property type="evidence" value="ECO:0007669"/>
    <property type="project" value="UniProtKB-UniRule"/>
</dbReference>
<dbReference type="HAMAP" id="MF_00104">
    <property type="entry name" value="RNase_III"/>
    <property type="match status" value="1"/>
</dbReference>
<evidence type="ECO:0000256" key="12">
    <source>
        <dbReference type="ARBA" id="ARBA00022801"/>
    </source>
</evidence>
<dbReference type="InterPro" id="IPR000999">
    <property type="entry name" value="RNase_III_dom"/>
</dbReference>
<feature type="domain" description="RNase III" evidence="17">
    <location>
        <begin position="5"/>
        <end position="127"/>
    </location>
</feature>